<protein>
    <submittedName>
        <fullName evidence="2">Uncharacterized protein</fullName>
    </submittedName>
</protein>
<feature type="compositionally biased region" description="Polar residues" evidence="1">
    <location>
        <begin position="388"/>
        <end position="413"/>
    </location>
</feature>
<feature type="compositionally biased region" description="Polar residues" evidence="1">
    <location>
        <begin position="269"/>
        <end position="290"/>
    </location>
</feature>
<evidence type="ECO:0000256" key="1">
    <source>
        <dbReference type="SAM" id="MobiDB-lite"/>
    </source>
</evidence>
<feature type="compositionally biased region" description="Low complexity" evidence="1">
    <location>
        <begin position="291"/>
        <end position="306"/>
    </location>
</feature>
<feature type="compositionally biased region" description="Basic and acidic residues" evidence="1">
    <location>
        <begin position="331"/>
        <end position="340"/>
    </location>
</feature>
<proteinExistence type="predicted"/>
<evidence type="ECO:0000313" key="3">
    <source>
        <dbReference type="Proteomes" id="UP000324800"/>
    </source>
</evidence>
<sequence length="413" mass="47916">MCVSSVSWVRYKRIHRAPIRAKQLTCPSRNWIQTFFSPIDSQHPLLPLTHSYNAPHRYHSNKDSQCKYWKASPESRCRKLISTQQICRIRRFWSNTELNLKAFKPKDRILQQETLVLQWKLTWCQKDAIQILHLLRQIIIRASFNRKRYQWATKSHLLKHIGKPGAVQHHLGYYEGQIEAEKLILRHTRGKTISIADWRKFWKDLDTDLKLYAVRLQSPLSDSEERSNENNQRTVFWDNPRKRYKYIAPWPPAQPVPATTSNTVVPDLSQRQIGGTSPQLMRTPDSWKSNKTPTPKQQSKKPTPSQDTPDEYRIQRDDDDNSNNDVFSEADLIKLQDRGHGGRGKKSRGKRKASSQAQPLLSSHRPIQESMQSKLKVPGQRRGKTGAANGTMNTSAQYSRIRQITSGSDFNFG</sequence>
<feature type="region of interest" description="Disordered" evidence="1">
    <location>
        <begin position="269"/>
        <end position="413"/>
    </location>
</feature>
<feature type="compositionally biased region" description="Basic residues" evidence="1">
    <location>
        <begin position="341"/>
        <end position="353"/>
    </location>
</feature>
<evidence type="ECO:0000313" key="2">
    <source>
        <dbReference type="EMBL" id="KAA6403437.1"/>
    </source>
</evidence>
<accession>A0A5J4X8D6</accession>
<dbReference type="AlphaFoldDB" id="A0A5J4X8D6"/>
<gene>
    <name evidence="2" type="ORF">EZS28_001029</name>
</gene>
<dbReference type="Proteomes" id="UP000324800">
    <property type="component" value="Unassembled WGS sequence"/>
</dbReference>
<organism evidence="2 3">
    <name type="scientific">Streblomastix strix</name>
    <dbReference type="NCBI Taxonomy" id="222440"/>
    <lineage>
        <taxon>Eukaryota</taxon>
        <taxon>Metamonada</taxon>
        <taxon>Preaxostyla</taxon>
        <taxon>Oxymonadida</taxon>
        <taxon>Streblomastigidae</taxon>
        <taxon>Streblomastix</taxon>
    </lineage>
</organism>
<dbReference type="EMBL" id="SNRW01000100">
    <property type="protein sequence ID" value="KAA6403437.1"/>
    <property type="molecule type" value="Genomic_DNA"/>
</dbReference>
<reference evidence="2 3" key="1">
    <citation type="submission" date="2019-03" db="EMBL/GenBank/DDBJ databases">
        <title>Single cell metagenomics reveals metabolic interactions within the superorganism composed of flagellate Streblomastix strix and complex community of Bacteroidetes bacteria on its surface.</title>
        <authorList>
            <person name="Treitli S.C."/>
            <person name="Kolisko M."/>
            <person name="Husnik F."/>
            <person name="Keeling P."/>
            <person name="Hampl V."/>
        </authorList>
    </citation>
    <scope>NUCLEOTIDE SEQUENCE [LARGE SCALE GENOMIC DNA]</scope>
    <source>
        <strain evidence="2">ST1C</strain>
    </source>
</reference>
<name>A0A5J4X8D6_9EUKA</name>
<comment type="caution">
    <text evidence="2">The sequence shown here is derived from an EMBL/GenBank/DDBJ whole genome shotgun (WGS) entry which is preliminary data.</text>
</comment>